<keyword evidence="7" id="KW-1185">Reference proteome</keyword>
<organism evidence="6 7">
    <name type="scientific">Lacihabitans soyangensis</name>
    <dbReference type="NCBI Taxonomy" id="869394"/>
    <lineage>
        <taxon>Bacteria</taxon>
        <taxon>Pseudomonadati</taxon>
        <taxon>Bacteroidota</taxon>
        <taxon>Cytophagia</taxon>
        <taxon>Cytophagales</taxon>
        <taxon>Leadbetterellaceae</taxon>
        <taxon>Lacihabitans</taxon>
    </lineage>
</organism>
<evidence type="ECO:0000256" key="2">
    <source>
        <dbReference type="ARBA" id="ARBA00006442"/>
    </source>
</evidence>
<dbReference type="InterPro" id="IPR050260">
    <property type="entry name" value="FAD-bd_OxRdtase"/>
</dbReference>
<keyword evidence="3" id="KW-0285">Flavoprotein</keyword>
<dbReference type="RefSeq" id="WP_255038260.1">
    <property type="nucleotide sequence ID" value="NZ_RJUF01000174.1"/>
</dbReference>
<dbReference type="Proteomes" id="UP001204144">
    <property type="component" value="Unassembled WGS sequence"/>
</dbReference>
<dbReference type="PANTHER" id="PTHR43429:SF3">
    <property type="entry name" value="NITRITE REDUCTASE [NAD(P)H]"/>
    <property type="match status" value="1"/>
</dbReference>
<evidence type="ECO:0000259" key="5">
    <source>
        <dbReference type="Pfam" id="PF07992"/>
    </source>
</evidence>
<proteinExistence type="inferred from homology"/>
<accession>A0AAE3H3Q2</accession>
<evidence type="ECO:0000313" key="7">
    <source>
        <dbReference type="Proteomes" id="UP001204144"/>
    </source>
</evidence>
<dbReference type="EMBL" id="RJUF01000174">
    <property type="protein sequence ID" value="MCP9764569.1"/>
    <property type="molecule type" value="Genomic_DNA"/>
</dbReference>
<dbReference type="GO" id="GO:0016491">
    <property type="term" value="F:oxidoreductase activity"/>
    <property type="evidence" value="ECO:0007669"/>
    <property type="project" value="InterPro"/>
</dbReference>
<comment type="caution">
    <text evidence="6">The sequence shown here is derived from an EMBL/GenBank/DDBJ whole genome shotgun (WGS) entry which is preliminary data.</text>
</comment>
<evidence type="ECO:0000313" key="6">
    <source>
        <dbReference type="EMBL" id="MCP9764569.1"/>
    </source>
</evidence>
<dbReference type="InterPro" id="IPR036188">
    <property type="entry name" value="FAD/NAD-bd_sf"/>
</dbReference>
<dbReference type="SUPFAM" id="SSF51905">
    <property type="entry name" value="FAD/NAD(P)-binding domain"/>
    <property type="match status" value="1"/>
</dbReference>
<keyword evidence="4" id="KW-0274">FAD</keyword>
<dbReference type="PANTHER" id="PTHR43429">
    <property type="entry name" value="PYRIDINE NUCLEOTIDE-DISULFIDE OXIDOREDUCTASE DOMAIN-CONTAINING"/>
    <property type="match status" value="1"/>
</dbReference>
<evidence type="ECO:0000256" key="3">
    <source>
        <dbReference type="ARBA" id="ARBA00022630"/>
    </source>
</evidence>
<reference evidence="6 7" key="1">
    <citation type="submission" date="2018-11" db="EMBL/GenBank/DDBJ databases">
        <title>Novel bacteria species description.</title>
        <authorList>
            <person name="Han J.-H."/>
        </authorList>
    </citation>
    <scope>NUCLEOTIDE SEQUENCE [LARGE SCALE GENOMIC DNA]</scope>
    <source>
        <strain evidence="6 7">KCTC23259</strain>
    </source>
</reference>
<dbReference type="AlphaFoldDB" id="A0AAE3H3Q2"/>
<gene>
    <name evidence="6" type="ORF">EGI31_16635</name>
</gene>
<evidence type="ECO:0000256" key="1">
    <source>
        <dbReference type="ARBA" id="ARBA00001974"/>
    </source>
</evidence>
<dbReference type="Gene3D" id="3.50.50.60">
    <property type="entry name" value="FAD/NAD(P)-binding domain"/>
    <property type="match status" value="2"/>
</dbReference>
<dbReference type="PRINTS" id="PR00368">
    <property type="entry name" value="FADPNR"/>
</dbReference>
<sequence>MSKKIVIIGNGVAGITTAIELRKISDCEITVVSEESEYFFSRTALMYVFMGHMKFEHTQPFENSFWAKNNITLKKGRVNTVFPEKNEIAFENGGILSYDYLVLATGSKPNKYNWPGQDLDGVSGLYHKQDLEYLEKYSSKIKKAVVVGGGLIGLELAEMLNSRGIEVTFLVRENSFWSMVLSENEGRMLEKHILSHGIQLKLKTELKEIKGKGSVESVISSDGESIECQFVGLTVGVSPNVGFLQNSSLKINKGILVNEFLQTNIPNIYAIGDCAEIQQPQPGRRPIEAVWYTGKIMGQTLAKTLAGQKTAYIPGNWFNSAKFFDIEYQTYGLAPAKLNEYQGEYYWEKENKAVRIVFNKENRVFEGINTFGIRMRQDFFEKVLNRKESVDFVMKNLDKANFDPEFFRKYENEIKSNFNLQNA</sequence>
<dbReference type="InterPro" id="IPR023753">
    <property type="entry name" value="FAD/NAD-binding_dom"/>
</dbReference>
<protein>
    <submittedName>
        <fullName evidence="6">NAD(P)/FAD-dependent oxidoreductase</fullName>
    </submittedName>
</protein>
<feature type="domain" description="FAD/NAD(P)-binding" evidence="5">
    <location>
        <begin position="3"/>
        <end position="279"/>
    </location>
</feature>
<dbReference type="PRINTS" id="PR00411">
    <property type="entry name" value="PNDRDTASEI"/>
</dbReference>
<comment type="similarity">
    <text evidence="2">Belongs to the FAD-dependent oxidoreductase family.</text>
</comment>
<evidence type="ECO:0000256" key="4">
    <source>
        <dbReference type="ARBA" id="ARBA00022827"/>
    </source>
</evidence>
<dbReference type="Pfam" id="PF07992">
    <property type="entry name" value="Pyr_redox_2"/>
    <property type="match status" value="1"/>
</dbReference>
<name>A0AAE3H3Q2_9BACT</name>
<comment type="cofactor">
    <cofactor evidence="1">
        <name>FAD</name>
        <dbReference type="ChEBI" id="CHEBI:57692"/>
    </cofactor>
</comment>